<dbReference type="EMBL" id="OX465080">
    <property type="protein sequence ID" value="CAI9279098.1"/>
    <property type="molecule type" value="Genomic_DNA"/>
</dbReference>
<dbReference type="AlphaFoldDB" id="A0AA35YRV1"/>
<name>A0AA35YRV1_LACSI</name>
<accession>A0AA35YRV1</accession>
<dbReference type="PANTHER" id="PTHR48463:SF1">
    <property type="entry name" value="DUF223 DOMAIN-CONTAINING PROTEIN"/>
    <property type="match status" value="1"/>
</dbReference>
<proteinExistence type="predicted"/>
<evidence type="ECO:0000256" key="1">
    <source>
        <dbReference type="SAM" id="MobiDB-lite"/>
    </source>
</evidence>
<feature type="compositionally biased region" description="Low complexity" evidence="1">
    <location>
        <begin position="468"/>
        <end position="486"/>
    </location>
</feature>
<evidence type="ECO:0008006" key="4">
    <source>
        <dbReference type="Google" id="ProtNLM"/>
    </source>
</evidence>
<reference evidence="2" key="1">
    <citation type="submission" date="2023-04" db="EMBL/GenBank/DDBJ databases">
        <authorList>
            <person name="Vijverberg K."/>
            <person name="Xiong W."/>
            <person name="Schranz E."/>
        </authorList>
    </citation>
    <scope>NUCLEOTIDE SEQUENCE</scope>
</reference>
<dbReference type="Proteomes" id="UP001177003">
    <property type="component" value="Chromosome 4"/>
</dbReference>
<feature type="compositionally biased region" description="Polar residues" evidence="1">
    <location>
        <begin position="492"/>
        <end position="501"/>
    </location>
</feature>
<dbReference type="InterPro" id="IPR012340">
    <property type="entry name" value="NA-bd_OB-fold"/>
</dbReference>
<dbReference type="SUPFAM" id="SSF50249">
    <property type="entry name" value="Nucleic acid-binding proteins"/>
    <property type="match status" value="2"/>
</dbReference>
<sequence>MSTGTYSESELSVSEFAAWLLNVGDGVLGESDPIDKKDTKWIEIPSSLTILPGENALKNLINFVYGDGILLNPSPSVLAELGYASPGTALQVRILRTWTPQVRGHETWFLAIDKYGDAIQILGQRKDQGFVQFALAISKCYTLTKYGCGEPDAYQKWLHNPVYIAVGTASCITSIPDTVTIPTHWFNFIPKSQIPAYINQYPDFLGVFVKLVACIKKNDEPYLLLILRNEFGEDIVISLWKECTDAPSKFNRNAIQNALAPTVIVVTNVRIMDYGGSLRLGTSSATHIYVNPPIKETDTLLDSYKINVASIPLFGLPVPLTEINEKKHSDLLEKTFTAEASIIEYLFSDYWYQVFYPQCKISTLKQGKDWFCPSHRTITSPTPMYKLMATITDPTSSMTVTLSGNAGQKIFGTTADKLILEGDPNHRKKLPNIIKETEGITKKMKLRITNTSTERNIRFIITDIEDNSSQSSSITTPPSENTSSSNVPHKTPTCSSAQNQPKVKRALNFENTGMDKSDAGPKRARRSQ</sequence>
<protein>
    <recommendedName>
        <fullName evidence="4">ATP-dependent DNA helicase</fullName>
    </recommendedName>
</protein>
<gene>
    <name evidence="2" type="ORF">LSALG_LOCUS18923</name>
</gene>
<dbReference type="Gene3D" id="2.40.50.140">
    <property type="entry name" value="Nucleic acid-binding proteins"/>
    <property type="match status" value="2"/>
</dbReference>
<evidence type="ECO:0000313" key="3">
    <source>
        <dbReference type="Proteomes" id="UP001177003"/>
    </source>
</evidence>
<keyword evidence="3" id="KW-1185">Reference proteome</keyword>
<evidence type="ECO:0000313" key="2">
    <source>
        <dbReference type="EMBL" id="CAI9279098.1"/>
    </source>
</evidence>
<organism evidence="2 3">
    <name type="scientific">Lactuca saligna</name>
    <name type="common">Willowleaf lettuce</name>
    <dbReference type="NCBI Taxonomy" id="75948"/>
    <lineage>
        <taxon>Eukaryota</taxon>
        <taxon>Viridiplantae</taxon>
        <taxon>Streptophyta</taxon>
        <taxon>Embryophyta</taxon>
        <taxon>Tracheophyta</taxon>
        <taxon>Spermatophyta</taxon>
        <taxon>Magnoliopsida</taxon>
        <taxon>eudicotyledons</taxon>
        <taxon>Gunneridae</taxon>
        <taxon>Pentapetalae</taxon>
        <taxon>asterids</taxon>
        <taxon>campanulids</taxon>
        <taxon>Asterales</taxon>
        <taxon>Asteraceae</taxon>
        <taxon>Cichorioideae</taxon>
        <taxon>Cichorieae</taxon>
        <taxon>Lactucinae</taxon>
        <taxon>Lactuca</taxon>
    </lineage>
</organism>
<feature type="region of interest" description="Disordered" evidence="1">
    <location>
        <begin position="467"/>
        <end position="528"/>
    </location>
</feature>
<dbReference type="PANTHER" id="PTHR48463">
    <property type="entry name" value="DUF223 DOMAIN-CONTAINING PROTEIN"/>
    <property type="match status" value="1"/>
</dbReference>